<dbReference type="InterPro" id="IPR011009">
    <property type="entry name" value="Kinase-like_dom_sf"/>
</dbReference>
<keyword evidence="4" id="KW-0547">Nucleotide-binding</keyword>
<name>A0A1B0DGZ1_PHLPP</name>
<keyword evidence="5" id="KW-0418">Kinase</keyword>
<keyword evidence="2" id="KW-0723">Serine/threonine-protein kinase</keyword>
<dbReference type="AlphaFoldDB" id="A0A1B0DGZ1"/>
<keyword evidence="12" id="KW-1185">Reference proteome</keyword>
<dbReference type="GO" id="GO:0005737">
    <property type="term" value="C:cytoplasm"/>
    <property type="evidence" value="ECO:0007669"/>
    <property type="project" value="UniProtKB-ARBA"/>
</dbReference>
<evidence type="ECO:0000256" key="9">
    <source>
        <dbReference type="SAM" id="MobiDB-lite"/>
    </source>
</evidence>
<dbReference type="PANTHER" id="PTHR22983">
    <property type="entry name" value="PROTEIN KINASE RELATED"/>
    <property type="match status" value="1"/>
</dbReference>
<dbReference type="Pfam" id="PF00069">
    <property type="entry name" value="Pkinase"/>
    <property type="match status" value="1"/>
</dbReference>
<reference evidence="11" key="1">
    <citation type="submission" date="2022-08" db="UniProtKB">
        <authorList>
            <consortium name="EnsemblMetazoa"/>
        </authorList>
    </citation>
    <scope>IDENTIFICATION</scope>
    <source>
        <strain evidence="11">Israel</strain>
    </source>
</reference>
<dbReference type="SUPFAM" id="SSF56112">
    <property type="entry name" value="Protein kinase-like (PK-like)"/>
    <property type="match status" value="1"/>
</dbReference>
<evidence type="ECO:0000256" key="4">
    <source>
        <dbReference type="ARBA" id="ARBA00022741"/>
    </source>
</evidence>
<evidence type="ECO:0000256" key="7">
    <source>
        <dbReference type="ARBA" id="ARBA00047899"/>
    </source>
</evidence>
<dbReference type="GO" id="GO:0007224">
    <property type="term" value="P:smoothened signaling pathway"/>
    <property type="evidence" value="ECO:0007669"/>
    <property type="project" value="TreeGrafter"/>
</dbReference>
<organism evidence="11 12">
    <name type="scientific">Phlebotomus papatasi</name>
    <name type="common">Sandfly</name>
    <dbReference type="NCBI Taxonomy" id="29031"/>
    <lineage>
        <taxon>Eukaryota</taxon>
        <taxon>Metazoa</taxon>
        <taxon>Ecdysozoa</taxon>
        <taxon>Arthropoda</taxon>
        <taxon>Hexapoda</taxon>
        <taxon>Insecta</taxon>
        <taxon>Pterygota</taxon>
        <taxon>Neoptera</taxon>
        <taxon>Endopterygota</taxon>
        <taxon>Diptera</taxon>
        <taxon>Nematocera</taxon>
        <taxon>Psychodoidea</taxon>
        <taxon>Psychodidae</taxon>
        <taxon>Phlebotomus</taxon>
        <taxon>Phlebotomus</taxon>
    </lineage>
</organism>
<accession>A0A1B0DGZ1</accession>
<dbReference type="Gene3D" id="1.10.510.10">
    <property type="entry name" value="Transferase(Phosphotransferase) domain 1"/>
    <property type="match status" value="2"/>
</dbReference>
<feature type="region of interest" description="Disordered" evidence="9">
    <location>
        <begin position="395"/>
        <end position="414"/>
    </location>
</feature>
<evidence type="ECO:0000256" key="6">
    <source>
        <dbReference type="ARBA" id="ARBA00022840"/>
    </source>
</evidence>
<feature type="region of interest" description="Disordered" evidence="9">
    <location>
        <begin position="259"/>
        <end position="279"/>
    </location>
</feature>
<evidence type="ECO:0000313" key="12">
    <source>
        <dbReference type="Proteomes" id="UP000092462"/>
    </source>
</evidence>
<dbReference type="EnsemblMetazoa" id="PPAI007425-RA">
    <property type="protein sequence ID" value="PPAI007425-PA"/>
    <property type="gene ID" value="PPAI007425"/>
</dbReference>
<evidence type="ECO:0000256" key="3">
    <source>
        <dbReference type="ARBA" id="ARBA00022679"/>
    </source>
</evidence>
<evidence type="ECO:0000256" key="5">
    <source>
        <dbReference type="ARBA" id="ARBA00022777"/>
    </source>
</evidence>
<evidence type="ECO:0000259" key="10">
    <source>
        <dbReference type="PROSITE" id="PS50011"/>
    </source>
</evidence>
<feature type="compositionally biased region" description="Basic and acidic residues" evidence="9">
    <location>
        <begin position="270"/>
        <end position="279"/>
    </location>
</feature>
<dbReference type="PANTHER" id="PTHR22983:SF6">
    <property type="entry name" value="SERINE_THREONINE-PROTEIN KINASE 36"/>
    <property type="match status" value="1"/>
</dbReference>
<evidence type="ECO:0000256" key="2">
    <source>
        <dbReference type="ARBA" id="ARBA00022527"/>
    </source>
</evidence>
<dbReference type="PROSITE" id="PS00108">
    <property type="entry name" value="PROTEIN_KINASE_ST"/>
    <property type="match status" value="1"/>
</dbReference>
<dbReference type="GO" id="GO:0004674">
    <property type="term" value="F:protein serine/threonine kinase activity"/>
    <property type="evidence" value="ECO:0007669"/>
    <property type="project" value="UniProtKB-KW"/>
</dbReference>
<evidence type="ECO:0000256" key="8">
    <source>
        <dbReference type="ARBA" id="ARBA00048679"/>
    </source>
</evidence>
<sequence length="446" mass="50911">MLTTGRSSSELKNLRREYEIQMKLRHPNIIRMLESFETSKEIVVITEFAKCDLHNLLREGSIGEPRTRRLTYDLVSALYYLHSHRILHRDLKPQNILIDREEHAKLCDFGLARNMTIGTHPPFCTNNIVQLVKSIQRDDVKWPSFLTDCCISFLQGLLEKDPTLRVTWQEILSHEFVKDNILILSEDIPESPFTNPLTASQSREKERQAEMLMDGKKRLFKIPPLTTPGLALLPPTLKNLPHADDAVSSRDSTHAILQSDLEPLETDTEESSRINHETSAEIDEKDPIYVSGNANMVIGRMNDNFGDNAEQSSPAKSLKTSKDVNMKMNHKRSKNNELERKKLSQNLDNFSLRLVAGGEDEEKILKQEETEEKTSTEKKTMKSLGSSILTDPDAVENHLPELSPGWDSCDDTQSSPIENEEWLAFIHRSMQEILDGELDSLKQQNL</sequence>
<keyword evidence="6" id="KW-0067">ATP-binding</keyword>
<dbReference type="SMART" id="SM00220">
    <property type="entry name" value="S_TKc"/>
    <property type="match status" value="1"/>
</dbReference>
<protein>
    <recommendedName>
        <fullName evidence="1">non-specific serine/threonine protein kinase</fullName>
        <ecNumber evidence="1">2.7.11.1</ecNumber>
    </recommendedName>
</protein>
<dbReference type="VEuPathDB" id="VectorBase:PPAPM1_002976"/>
<comment type="catalytic activity">
    <reaction evidence="8">
        <text>L-seryl-[protein] + ATP = O-phospho-L-seryl-[protein] + ADP + H(+)</text>
        <dbReference type="Rhea" id="RHEA:17989"/>
        <dbReference type="Rhea" id="RHEA-COMP:9863"/>
        <dbReference type="Rhea" id="RHEA-COMP:11604"/>
        <dbReference type="ChEBI" id="CHEBI:15378"/>
        <dbReference type="ChEBI" id="CHEBI:29999"/>
        <dbReference type="ChEBI" id="CHEBI:30616"/>
        <dbReference type="ChEBI" id="CHEBI:83421"/>
        <dbReference type="ChEBI" id="CHEBI:456216"/>
        <dbReference type="EC" id="2.7.11.1"/>
    </reaction>
</comment>
<dbReference type="InterPro" id="IPR000719">
    <property type="entry name" value="Prot_kinase_dom"/>
</dbReference>
<feature type="domain" description="Protein kinase" evidence="10">
    <location>
        <begin position="1"/>
        <end position="257"/>
    </location>
</feature>
<dbReference type="VEuPathDB" id="VectorBase:PPAI007425"/>
<dbReference type="PROSITE" id="PS50011">
    <property type="entry name" value="PROTEIN_KINASE_DOM"/>
    <property type="match status" value="1"/>
</dbReference>
<proteinExistence type="predicted"/>
<comment type="catalytic activity">
    <reaction evidence="7">
        <text>L-threonyl-[protein] + ATP = O-phospho-L-threonyl-[protein] + ADP + H(+)</text>
        <dbReference type="Rhea" id="RHEA:46608"/>
        <dbReference type="Rhea" id="RHEA-COMP:11060"/>
        <dbReference type="Rhea" id="RHEA-COMP:11605"/>
        <dbReference type="ChEBI" id="CHEBI:15378"/>
        <dbReference type="ChEBI" id="CHEBI:30013"/>
        <dbReference type="ChEBI" id="CHEBI:30616"/>
        <dbReference type="ChEBI" id="CHEBI:61977"/>
        <dbReference type="ChEBI" id="CHEBI:456216"/>
        <dbReference type="EC" id="2.7.11.1"/>
    </reaction>
</comment>
<dbReference type="EC" id="2.7.11.1" evidence="1"/>
<dbReference type="InterPro" id="IPR008271">
    <property type="entry name" value="Ser/Thr_kinase_AS"/>
</dbReference>
<dbReference type="EMBL" id="AJVK01060576">
    <property type="status" value="NOT_ANNOTATED_CDS"/>
    <property type="molecule type" value="Genomic_DNA"/>
</dbReference>
<dbReference type="GO" id="GO:0005524">
    <property type="term" value="F:ATP binding"/>
    <property type="evidence" value="ECO:0007669"/>
    <property type="project" value="UniProtKB-KW"/>
</dbReference>
<feature type="region of interest" description="Disordered" evidence="9">
    <location>
        <begin position="304"/>
        <end position="343"/>
    </location>
</feature>
<evidence type="ECO:0000313" key="11">
    <source>
        <dbReference type="EnsemblMetazoa" id="PPAI007425-PA"/>
    </source>
</evidence>
<dbReference type="Proteomes" id="UP000092462">
    <property type="component" value="Unassembled WGS sequence"/>
</dbReference>
<keyword evidence="3" id="KW-0808">Transferase</keyword>
<evidence type="ECO:0000256" key="1">
    <source>
        <dbReference type="ARBA" id="ARBA00012513"/>
    </source>
</evidence>